<dbReference type="InterPro" id="IPR032625">
    <property type="entry name" value="M64_N"/>
</dbReference>
<evidence type="ECO:0000259" key="2">
    <source>
        <dbReference type="Pfam" id="PF16217"/>
    </source>
</evidence>
<feature type="chain" id="PRO_5045169086" evidence="1">
    <location>
        <begin position="19"/>
        <end position="463"/>
    </location>
</feature>
<evidence type="ECO:0000313" key="4">
    <source>
        <dbReference type="Proteomes" id="UP001521137"/>
    </source>
</evidence>
<keyword evidence="4" id="KW-1185">Reference proteome</keyword>
<accession>A0ABS9D5S5</accession>
<proteinExistence type="predicted"/>
<dbReference type="RefSeq" id="WP_235311976.1">
    <property type="nucleotide sequence ID" value="NZ_JAKGAS010000004.1"/>
</dbReference>
<dbReference type="Pfam" id="PF09471">
    <property type="entry name" value="Peptidase_M64"/>
    <property type="match status" value="1"/>
</dbReference>
<name>A0ABS9D5S5_9ALTE</name>
<dbReference type="InterPro" id="IPR024079">
    <property type="entry name" value="MetalloPept_cat_dom_sf"/>
</dbReference>
<feature type="domain" description="Peptidase M64 N-terminal" evidence="2">
    <location>
        <begin position="14"/>
        <end position="134"/>
    </location>
</feature>
<evidence type="ECO:0000256" key="1">
    <source>
        <dbReference type="SAM" id="SignalP"/>
    </source>
</evidence>
<reference evidence="3 4" key="1">
    <citation type="submission" date="2022-01" db="EMBL/GenBank/DDBJ databases">
        <title>Paraglaciecola sp. G1-23.</title>
        <authorList>
            <person name="Jin M.S."/>
            <person name="Han D.M."/>
            <person name="Kim H.M."/>
            <person name="Jeon C.O."/>
        </authorList>
    </citation>
    <scope>NUCLEOTIDE SEQUENCE [LARGE SCALE GENOMIC DNA]</scope>
    <source>
        <strain evidence="3 4">G1-23</strain>
    </source>
</reference>
<sequence>MKNIIRFLALVLSFSASAKVQTLRLDYYHTGDSQQEVFSLDRVVVEPLAWPGPNSQVFDNLNRGKYRFIVKNKMSQELLFTRSYSSIYGEWETTAEANKIKRTFHESLRFPMPEDEVIIEIEKRDTNHQFQKVWSTEIDPNHYLNHRESAAYSEQLIAIEQNGDPKHKVDLLILGDGYTAAELAKFKASAKALSEALFATSPFKENRKNFNVWALAPLTNKSGVSRPSTKTYRDSALGVTYDAFGSERYVLTNDNRNFRRIASSAPYDFVEIIVNNDTYGGGGIYGLFSTAAANNKWADYLFIHEFGHHFAGLADEYYAASVAYAKPTNIIEPYEPNVTALLDGETLKWHEKVNTHTPLPTPWPKQAYEKHTHEYQQTRSQLRKANKPESEMERLFKQNQGVVEGMFSKAEFNHVIGAFEGANYSAKGFYRSELNCIMFTRTDDFCNVCQQAIVDVIELYSSE</sequence>
<gene>
    <name evidence="3" type="ORF">L0668_09215</name>
</gene>
<dbReference type="Pfam" id="PF16217">
    <property type="entry name" value="M64_N"/>
    <property type="match status" value="1"/>
</dbReference>
<protein>
    <submittedName>
        <fullName evidence="3">IgA Peptidase M64</fullName>
    </submittedName>
</protein>
<dbReference type="InterPro" id="IPR019026">
    <property type="entry name" value="Peptidase_M64_IgA"/>
</dbReference>
<dbReference type="InterPro" id="IPR038171">
    <property type="entry name" value="M64_N_sf"/>
</dbReference>
<dbReference type="Proteomes" id="UP001521137">
    <property type="component" value="Unassembled WGS sequence"/>
</dbReference>
<dbReference type="Gene3D" id="3.40.390.10">
    <property type="entry name" value="Collagenase (Catalytic Domain)"/>
    <property type="match status" value="1"/>
</dbReference>
<keyword evidence="1" id="KW-0732">Signal</keyword>
<dbReference type="EMBL" id="JAKGAS010000004">
    <property type="protein sequence ID" value="MCF2948283.1"/>
    <property type="molecule type" value="Genomic_DNA"/>
</dbReference>
<organism evidence="3 4">
    <name type="scientific">Paraglaciecola algarum</name>
    <dbReference type="NCBI Taxonomy" id="3050085"/>
    <lineage>
        <taxon>Bacteria</taxon>
        <taxon>Pseudomonadati</taxon>
        <taxon>Pseudomonadota</taxon>
        <taxon>Gammaproteobacteria</taxon>
        <taxon>Alteromonadales</taxon>
        <taxon>Alteromonadaceae</taxon>
        <taxon>Paraglaciecola</taxon>
    </lineage>
</organism>
<evidence type="ECO:0000313" key="3">
    <source>
        <dbReference type="EMBL" id="MCF2948283.1"/>
    </source>
</evidence>
<comment type="caution">
    <text evidence="3">The sequence shown here is derived from an EMBL/GenBank/DDBJ whole genome shotgun (WGS) entry which is preliminary data.</text>
</comment>
<dbReference type="Gene3D" id="2.60.40.3250">
    <property type="entry name" value="Peptidase M64, N-terminal domain"/>
    <property type="match status" value="1"/>
</dbReference>
<feature type="signal peptide" evidence="1">
    <location>
        <begin position="1"/>
        <end position="18"/>
    </location>
</feature>